<proteinExistence type="predicted"/>
<accession>A0ACB9YG18</accession>
<organism evidence="1 2">
    <name type="scientific">Hypoxylon rubiginosum</name>
    <dbReference type="NCBI Taxonomy" id="110542"/>
    <lineage>
        <taxon>Eukaryota</taxon>
        <taxon>Fungi</taxon>
        <taxon>Dikarya</taxon>
        <taxon>Ascomycota</taxon>
        <taxon>Pezizomycotina</taxon>
        <taxon>Sordariomycetes</taxon>
        <taxon>Xylariomycetidae</taxon>
        <taxon>Xylariales</taxon>
        <taxon>Hypoxylaceae</taxon>
        <taxon>Hypoxylon</taxon>
    </lineage>
</organism>
<dbReference type="EMBL" id="MU393755">
    <property type="protein sequence ID" value="KAI4858501.1"/>
    <property type="molecule type" value="Genomic_DNA"/>
</dbReference>
<keyword evidence="2" id="KW-1185">Reference proteome</keyword>
<evidence type="ECO:0000313" key="1">
    <source>
        <dbReference type="EMBL" id="KAI4858501.1"/>
    </source>
</evidence>
<reference evidence="1 2" key="1">
    <citation type="journal article" date="2022" name="New Phytol.">
        <title>Ecological generalism drives hyperdiversity of secondary metabolite gene clusters in xylarialean endophytes.</title>
        <authorList>
            <person name="Franco M.E.E."/>
            <person name="Wisecaver J.H."/>
            <person name="Arnold A.E."/>
            <person name="Ju Y.M."/>
            <person name="Slot J.C."/>
            <person name="Ahrendt S."/>
            <person name="Moore L.P."/>
            <person name="Eastman K.E."/>
            <person name="Scott K."/>
            <person name="Konkel Z."/>
            <person name="Mondo S.J."/>
            <person name="Kuo A."/>
            <person name="Hayes R.D."/>
            <person name="Haridas S."/>
            <person name="Andreopoulos B."/>
            <person name="Riley R."/>
            <person name="LaButti K."/>
            <person name="Pangilinan J."/>
            <person name="Lipzen A."/>
            <person name="Amirebrahimi M."/>
            <person name="Yan J."/>
            <person name="Adam C."/>
            <person name="Keymanesh K."/>
            <person name="Ng V."/>
            <person name="Louie K."/>
            <person name="Northen T."/>
            <person name="Drula E."/>
            <person name="Henrissat B."/>
            <person name="Hsieh H.M."/>
            <person name="Youens-Clark K."/>
            <person name="Lutzoni F."/>
            <person name="Miadlikowska J."/>
            <person name="Eastwood D.C."/>
            <person name="Hamelin R.C."/>
            <person name="Grigoriev I.V."/>
            <person name="U'Ren J.M."/>
        </authorList>
    </citation>
    <scope>NUCLEOTIDE SEQUENCE [LARGE SCALE GENOMIC DNA]</scope>
    <source>
        <strain evidence="1 2">CBS 119005</strain>
    </source>
</reference>
<gene>
    <name evidence="1" type="ORF">F4820DRAFT_468520</name>
</gene>
<protein>
    <submittedName>
        <fullName evidence="1">Uncharacterized protein</fullName>
    </submittedName>
</protein>
<evidence type="ECO:0000313" key="2">
    <source>
        <dbReference type="Proteomes" id="UP001497700"/>
    </source>
</evidence>
<name>A0ACB9YG18_9PEZI</name>
<comment type="caution">
    <text evidence="1">The sequence shown here is derived from an EMBL/GenBank/DDBJ whole genome shotgun (WGS) entry which is preliminary data.</text>
</comment>
<sequence>MSSSTTNPTLLLIFTGLLILAYFATRKMFGCNPREPPLASQSIPFVGHIPADGLLHLYHDQNIFPPEKRNRPRNVCFHAFGGSKTLCFGRHFATNDILSVVVVFVARLDMKPVYGNWKLPTTVNTNVAAVAMELDNDIQVEIKARQGFEDVRSAINLTKPDKIFSIVTEDSGETEW</sequence>
<dbReference type="Proteomes" id="UP001497700">
    <property type="component" value="Unassembled WGS sequence"/>
</dbReference>